<dbReference type="InterPro" id="IPR003593">
    <property type="entry name" value="AAA+_ATPase"/>
</dbReference>
<dbReference type="PANTHER" id="PTHR42711">
    <property type="entry name" value="ABC TRANSPORTER ATP-BINDING PROTEIN"/>
    <property type="match status" value="1"/>
</dbReference>
<evidence type="ECO:0000256" key="6">
    <source>
        <dbReference type="ARBA" id="ARBA00023251"/>
    </source>
</evidence>
<sequence length="322" mass="35425">MNLHISNLHKRYGKVVALDGMEFSVRPGELYGFVGSNGAGKTTTMRITLGVLSADSGTVTLDGKELDFATRKTFGYMPAERGLYPKMRVAEQLIYLARLQGLTKQDATQAMEYWTERLDLAHRRNDEVQTLSLGNQQRVQLAAALIHNPQVLVLDEPFSGLDPVAVDIMSGVLREKADAGATVVFSSHQLDLVERMCERVGICSQGKIVAEGTIDELRTTDQQHLRIRLDGDSAMLAQTFLARGIATTRDPNGALNLTVGAEMDTQELLRIALEAGPVVEFAPQRPHLQDIFKDVVSVPVGEEKNDEPQKKRGLAALFGKRK</sequence>
<organism evidence="9 10">
    <name type="scientific">Arcanobacterium pinnipediorum</name>
    <dbReference type="NCBI Taxonomy" id="1503041"/>
    <lineage>
        <taxon>Bacteria</taxon>
        <taxon>Bacillati</taxon>
        <taxon>Actinomycetota</taxon>
        <taxon>Actinomycetes</taxon>
        <taxon>Actinomycetales</taxon>
        <taxon>Actinomycetaceae</taxon>
        <taxon>Arcanobacterium</taxon>
    </lineage>
</organism>
<dbReference type="EMBL" id="CP099547">
    <property type="protein sequence ID" value="USR79212.1"/>
    <property type="molecule type" value="Genomic_DNA"/>
</dbReference>
<dbReference type="SUPFAM" id="SSF52540">
    <property type="entry name" value="P-loop containing nucleoside triphosphate hydrolases"/>
    <property type="match status" value="1"/>
</dbReference>
<reference evidence="9" key="1">
    <citation type="submission" date="2022-06" db="EMBL/GenBank/DDBJ databases">
        <title>Complete Genome Sequence of Arcanobacterium pinnipediorum strain DSM 28752 isolated from a harbour seal.</title>
        <authorList>
            <person name="Borowiak M."/>
            <person name="Kreitlow A."/>
            <person name="Alssahen M."/>
            <person name="Malorny B."/>
            <person name="Laemmler C."/>
            <person name="Prenger-Berninghoff E."/>
            <person name="Siebert U."/>
            <person name="Ploetz M."/>
            <person name="Abdulmawjood A."/>
        </authorList>
    </citation>
    <scope>NUCLEOTIDE SEQUENCE</scope>
    <source>
        <strain evidence="9">DSM 28752</strain>
    </source>
</reference>
<proteinExistence type="inferred from homology"/>
<evidence type="ECO:0000256" key="2">
    <source>
        <dbReference type="ARBA" id="ARBA00005417"/>
    </source>
</evidence>
<dbReference type="InterPro" id="IPR003439">
    <property type="entry name" value="ABC_transporter-like_ATP-bd"/>
</dbReference>
<evidence type="ECO:0000256" key="4">
    <source>
        <dbReference type="ARBA" id="ARBA00022741"/>
    </source>
</evidence>
<dbReference type="RefSeq" id="WP_252673086.1">
    <property type="nucleotide sequence ID" value="NZ_CP099547.1"/>
</dbReference>
<name>A0ABY5AH82_9ACTO</name>
<accession>A0ABY5AH82</accession>
<dbReference type="PROSITE" id="PS50893">
    <property type="entry name" value="ABC_TRANSPORTER_2"/>
    <property type="match status" value="1"/>
</dbReference>
<dbReference type="InterPro" id="IPR050763">
    <property type="entry name" value="ABC_transporter_ATP-binding"/>
</dbReference>
<evidence type="ECO:0000259" key="8">
    <source>
        <dbReference type="PROSITE" id="PS50893"/>
    </source>
</evidence>
<dbReference type="InterPro" id="IPR025302">
    <property type="entry name" value="DrrA1/2-like_C"/>
</dbReference>
<evidence type="ECO:0000313" key="10">
    <source>
        <dbReference type="Proteomes" id="UP001056109"/>
    </source>
</evidence>
<evidence type="ECO:0000256" key="7">
    <source>
        <dbReference type="SAM" id="MobiDB-lite"/>
    </source>
</evidence>
<evidence type="ECO:0000256" key="1">
    <source>
        <dbReference type="ARBA" id="ARBA00004202"/>
    </source>
</evidence>
<dbReference type="Pfam" id="PF13732">
    <property type="entry name" value="DrrA1-3_C"/>
    <property type="match status" value="1"/>
</dbReference>
<dbReference type="Gene3D" id="3.40.50.300">
    <property type="entry name" value="P-loop containing nucleotide triphosphate hydrolases"/>
    <property type="match status" value="1"/>
</dbReference>
<dbReference type="Proteomes" id="UP001056109">
    <property type="component" value="Chromosome"/>
</dbReference>
<keyword evidence="4" id="KW-0547">Nucleotide-binding</keyword>
<evidence type="ECO:0000313" key="9">
    <source>
        <dbReference type="EMBL" id="USR79212.1"/>
    </source>
</evidence>
<evidence type="ECO:0000256" key="3">
    <source>
        <dbReference type="ARBA" id="ARBA00022448"/>
    </source>
</evidence>
<comment type="subcellular location">
    <subcellularLocation>
        <location evidence="1">Cell membrane</location>
        <topology evidence="1">Peripheral membrane protein</topology>
    </subcellularLocation>
</comment>
<keyword evidence="10" id="KW-1185">Reference proteome</keyword>
<dbReference type="GO" id="GO:0005524">
    <property type="term" value="F:ATP binding"/>
    <property type="evidence" value="ECO:0007669"/>
    <property type="project" value="UniProtKB-KW"/>
</dbReference>
<feature type="compositionally biased region" description="Basic and acidic residues" evidence="7">
    <location>
        <begin position="301"/>
        <end position="310"/>
    </location>
</feature>
<feature type="domain" description="ABC transporter" evidence="8">
    <location>
        <begin position="3"/>
        <end position="230"/>
    </location>
</feature>
<keyword evidence="5 9" id="KW-0067">ATP-binding</keyword>
<evidence type="ECO:0000256" key="5">
    <source>
        <dbReference type="ARBA" id="ARBA00022840"/>
    </source>
</evidence>
<protein>
    <submittedName>
        <fullName evidence="9">ATP-binding cassette domain-containing protein</fullName>
    </submittedName>
</protein>
<dbReference type="SMART" id="SM00382">
    <property type="entry name" value="AAA"/>
    <property type="match status" value="1"/>
</dbReference>
<dbReference type="PANTHER" id="PTHR42711:SF5">
    <property type="entry name" value="ABC TRANSPORTER ATP-BINDING PROTEIN NATA"/>
    <property type="match status" value="1"/>
</dbReference>
<gene>
    <name evidence="9" type="ORF">NG665_07490</name>
</gene>
<feature type="region of interest" description="Disordered" evidence="7">
    <location>
        <begin position="301"/>
        <end position="322"/>
    </location>
</feature>
<keyword evidence="3" id="KW-0813">Transport</keyword>
<comment type="similarity">
    <text evidence="2">Belongs to the ABC transporter superfamily.</text>
</comment>
<dbReference type="InterPro" id="IPR017871">
    <property type="entry name" value="ABC_transporter-like_CS"/>
</dbReference>
<keyword evidence="6" id="KW-0046">Antibiotic resistance</keyword>
<dbReference type="PROSITE" id="PS00211">
    <property type="entry name" value="ABC_TRANSPORTER_1"/>
    <property type="match status" value="1"/>
</dbReference>
<dbReference type="Pfam" id="PF00005">
    <property type="entry name" value="ABC_tran"/>
    <property type="match status" value="1"/>
</dbReference>
<dbReference type="InterPro" id="IPR027417">
    <property type="entry name" value="P-loop_NTPase"/>
</dbReference>